<gene>
    <name evidence="6" type="ORF">ACFPOF_19440</name>
</gene>
<accession>A0ABW0HUL6</accession>
<sequence length="308" mass="34372">MNDGHEYFLSAINPSPSVGEELTVLFSGEGRPLSLHKMGPTIHDYYLLHTVLSGRGTFSIRGRSYSCRAGDTFVIFPGELFFYQADEHQPWSYVWVALVGHGMDALLTAIGTSPEEAVIVSTLNTKTSGYYAQLRDCFRQDAAPELANLEAGGWARLLLQQFGLAKRRLALGFDDAATDKASNYVVKQAIQYLSLQYARPISIEQMSAMLGYHRTHLCKLFKQATGLSPMQYLMNVRMTKAERLLDETAMTVEQIASSVGIGDALYFSKKFRKRTGRSPTEYRKALRNGPERSSPAAEAGMRFDDRII</sequence>
<comment type="caution">
    <text evidence="6">The sequence shown here is derived from an EMBL/GenBank/DDBJ whole genome shotgun (WGS) entry which is preliminary data.</text>
</comment>
<dbReference type="PANTHER" id="PTHR43280:SF30">
    <property type="entry name" value="MMSAB OPERON REGULATORY PROTEIN"/>
    <property type="match status" value="1"/>
</dbReference>
<dbReference type="PRINTS" id="PR00032">
    <property type="entry name" value="HTHARAC"/>
</dbReference>
<dbReference type="PANTHER" id="PTHR43280">
    <property type="entry name" value="ARAC-FAMILY TRANSCRIPTIONAL REGULATOR"/>
    <property type="match status" value="1"/>
</dbReference>
<dbReference type="CDD" id="cd06986">
    <property type="entry name" value="cupin_MmsR-like_N"/>
    <property type="match status" value="1"/>
</dbReference>
<keyword evidence="1" id="KW-0805">Transcription regulation</keyword>
<evidence type="ECO:0000313" key="6">
    <source>
        <dbReference type="EMBL" id="MFC5404920.1"/>
    </source>
</evidence>
<evidence type="ECO:0000256" key="2">
    <source>
        <dbReference type="ARBA" id="ARBA00023125"/>
    </source>
</evidence>
<dbReference type="Proteomes" id="UP001596113">
    <property type="component" value="Unassembled WGS sequence"/>
</dbReference>
<dbReference type="InterPro" id="IPR018062">
    <property type="entry name" value="HTH_AraC-typ_CS"/>
</dbReference>
<keyword evidence="7" id="KW-1185">Reference proteome</keyword>
<keyword evidence="3" id="KW-0804">Transcription</keyword>
<dbReference type="Gene3D" id="2.60.120.280">
    <property type="entry name" value="Regulatory protein AraC"/>
    <property type="match status" value="1"/>
</dbReference>
<evidence type="ECO:0000313" key="7">
    <source>
        <dbReference type="Proteomes" id="UP001596113"/>
    </source>
</evidence>
<reference evidence="7" key="1">
    <citation type="journal article" date="2019" name="Int. J. Syst. Evol. Microbiol.">
        <title>The Global Catalogue of Microorganisms (GCM) 10K type strain sequencing project: providing services to taxonomists for standard genome sequencing and annotation.</title>
        <authorList>
            <consortium name="The Broad Institute Genomics Platform"/>
            <consortium name="The Broad Institute Genome Sequencing Center for Infectious Disease"/>
            <person name="Wu L."/>
            <person name="Ma J."/>
        </authorList>
    </citation>
    <scope>NUCLEOTIDE SEQUENCE [LARGE SCALE GENOMIC DNA]</scope>
    <source>
        <strain evidence="7">CGMCC 1.18575</strain>
    </source>
</reference>
<dbReference type="EMBL" id="JBHSMI010000028">
    <property type="protein sequence ID" value="MFC5404920.1"/>
    <property type="molecule type" value="Genomic_DNA"/>
</dbReference>
<evidence type="ECO:0000256" key="3">
    <source>
        <dbReference type="ARBA" id="ARBA00023163"/>
    </source>
</evidence>
<evidence type="ECO:0000256" key="4">
    <source>
        <dbReference type="SAM" id="MobiDB-lite"/>
    </source>
</evidence>
<dbReference type="PROSITE" id="PS01124">
    <property type="entry name" value="HTH_ARAC_FAMILY_2"/>
    <property type="match status" value="1"/>
</dbReference>
<evidence type="ECO:0000259" key="5">
    <source>
        <dbReference type="PROSITE" id="PS01124"/>
    </source>
</evidence>
<dbReference type="SUPFAM" id="SSF51215">
    <property type="entry name" value="Regulatory protein AraC"/>
    <property type="match status" value="1"/>
</dbReference>
<dbReference type="InterPro" id="IPR009057">
    <property type="entry name" value="Homeodomain-like_sf"/>
</dbReference>
<dbReference type="PROSITE" id="PS00041">
    <property type="entry name" value="HTH_ARAC_FAMILY_1"/>
    <property type="match status" value="1"/>
</dbReference>
<dbReference type="InterPro" id="IPR037923">
    <property type="entry name" value="HTH-like"/>
</dbReference>
<dbReference type="SMART" id="SM00342">
    <property type="entry name" value="HTH_ARAC"/>
    <property type="match status" value="1"/>
</dbReference>
<dbReference type="Pfam" id="PF02311">
    <property type="entry name" value="AraC_binding"/>
    <property type="match status" value="1"/>
</dbReference>
<dbReference type="InterPro" id="IPR018060">
    <property type="entry name" value="HTH_AraC"/>
</dbReference>
<feature type="domain" description="HTH araC/xylS-type" evidence="5">
    <location>
        <begin position="187"/>
        <end position="285"/>
    </location>
</feature>
<organism evidence="6 7">
    <name type="scientific">Cohnella soli</name>
    <dbReference type="NCBI Taxonomy" id="425005"/>
    <lineage>
        <taxon>Bacteria</taxon>
        <taxon>Bacillati</taxon>
        <taxon>Bacillota</taxon>
        <taxon>Bacilli</taxon>
        <taxon>Bacillales</taxon>
        <taxon>Paenibacillaceae</taxon>
        <taxon>Cohnella</taxon>
    </lineage>
</organism>
<dbReference type="InterPro" id="IPR020449">
    <property type="entry name" value="Tscrpt_reg_AraC-type_HTH"/>
</dbReference>
<dbReference type="SUPFAM" id="SSF46689">
    <property type="entry name" value="Homeodomain-like"/>
    <property type="match status" value="2"/>
</dbReference>
<protein>
    <submittedName>
        <fullName evidence="6">AraC family transcriptional regulator</fullName>
    </submittedName>
</protein>
<feature type="region of interest" description="Disordered" evidence="4">
    <location>
        <begin position="285"/>
        <end position="308"/>
    </location>
</feature>
<keyword evidence="2" id="KW-0238">DNA-binding</keyword>
<proteinExistence type="predicted"/>
<dbReference type="RefSeq" id="WP_378135642.1">
    <property type="nucleotide sequence ID" value="NZ_JBHSMI010000028.1"/>
</dbReference>
<dbReference type="Pfam" id="PF12833">
    <property type="entry name" value="HTH_18"/>
    <property type="match status" value="1"/>
</dbReference>
<dbReference type="Gene3D" id="1.10.10.60">
    <property type="entry name" value="Homeodomain-like"/>
    <property type="match status" value="2"/>
</dbReference>
<name>A0ABW0HUL6_9BACL</name>
<dbReference type="InterPro" id="IPR003313">
    <property type="entry name" value="AraC-bd"/>
</dbReference>
<evidence type="ECO:0000256" key="1">
    <source>
        <dbReference type="ARBA" id="ARBA00023015"/>
    </source>
</evidence>